<feature type="transmembrane region" description="Helical" evidence="14">
    <location>
        <begin position="104"/>
        <end position="131"/>
    </location>
</feature>
<dbReference type="Gene3D" id="2.30.42.10">
    <property type="match status" value="1"/>
</dbReference>
<evidence type="ECO:0000256" key="6">
    <source>
        <dbReference type="ARBA" id="ARBA00022692"/>
    </source>
</evidence>
<keyword evidence="10 16" id="KW-0482">Metalloprotease</keyword>
<keyword evidence="17" id="KW-1185">Reference proteome</keyword>
<name>A0A0K2GZK2_9CORY</name>
<evidence type="ECO:0000313" key="17">
    <source>
        <dbReference type="Proteomes" id="UP000058446"/>
    </source>
</evidence>
<keyword evidence="5 16" id="KW-0645">Protease</keyword>
<comment type="subcellular location">
    <subcellularLocation>
        <location evidence="2">Membrane</location>
        <topology evidence="2">Multi-pass membrane protein</topology>
    </subcellularLocation>
</comment>
<dbReference type="CDD" id="cd06163">
    <property type="entry name" value="S2P-M50_PDZ_RseP-like"/>
    <property type="match status" value="1"/>
</dbReference>
<dbReference type="Pfam" id="PF17820">
    <property type="entry name" value="PDZ_6"/>
    <property type="match status" value="1"/>
</dbReference>
<dbReference type="GO" id="GO:0006508">
    <property type="term" value="P:proteolysis"/>
    <property type="evidence" value="ECO:0007669"/>
    <property type="project" value="UniProtKB-KW"/>
</dbReference>
<dbReference type="PANTHER" id="PTHR42837">
    <property type="entry name" value="REGULATOR OF SIGMA-E PROTEASE RSEP"/>
    <property type="match status" value="1"/>
</dbReference>
<dbReference type="GO" id="GO:0004222">
    <property type="term" value="F:metalloendopeptidase activity"/>
    <property type="evidence" value="ECO:0007669"/>
    <property type="project" value="InterPro"/>
</dbReference>
<dbReference type="STRING" id="1408189.CLAC_05240"/>
<proteinExistence type="inferred from homology"/>
<evidence type="ECO:0000256" key="11">
    <source>
        <dbReference type="ARBA" id="ARBA00023136"/>
    </source>
</evidence>
<evidence type="ECO:0000256" key="9">
    <source>
        <dbReference type="ARBA" id="ARBA00022989"/>
    </source>
</evidence>
<protein>
    <recommendedName>
        <fullName evidence="4">Zinc metalloprotease Rip1</fullName>
    </recommendedName>
    <alternativeName>
        <fullName evidence="12">S2P endopeptidase</fullName>
    </alternativeName>
    <alternativeName>
        <fullName evidence="13">Site-2-type intramembrane protease</fullName>
    </alternativeName>
</protein>
<evidence type="ECO:0000256" key="13">
    <source>
        <dbReference type="ARBA" id="ARBA00033476"/>
    </source>
</evidence>
<dbReference type="InterPro" id="IPR008915">
    <property type="entry name" value="Peptidase_M50"/>
</dbReference>
<dbReference type="InterPro" id="IPR036034">
    <property type="entry name" value="PDZ_sf"/>
</dbReference>
<evidence type="ECO:0000259" key="15">
    <source>
        <dbReference type="SMART" id="SM00228"/>
    </source>
</evidence>
<dbReference type="Proteomes" id="UP000058446">
    <property type="component" value="Chromosome"/>
</dbReference>
<accession>A0A0K2GZK2</accession>
<evidence type="ECO:0000256" key="2">
    <source>
        <dbReference type="ARBA" id="ARBA00004141"/>
    </source>
</evidence>
<dbReference type="InterPro" id="IPR004387">
    <property type="entry name" value="Pept_M50_Zn"/>
</dbReference>
<dbReference type="PATRIC" id="fig|1408189.4.peg.1042"/>
<evidence type="ECO:0000256" key="7">
    <source>
        <dbReference type="ARBA" id="ARBA00022801"/>
    </source>
</evidence>
<keyword evidence="7" id="KW-0378">Hydrolase</keyword>
<feature type="domain" description="PDZ" evidence="15">
    <location>
        <begin position="115"/>
        <end position="212"/>
    </location>
</feature>
<keyword evidence="6 14" id="KW-0812">Transmembrane</keyword>
<dbReference type="SUPFAM" id="SSF50156">
    <property type="entry name" value="PDZ domain-like"/>
    <property type="match status" value="1"/>
</dbReference>
<dbReference type="KEGG" id="clw:CLAC_05240"/>
<comment type="similarity">
    <text evidence="3">Belongs to the peptidase M50B family.</text>
</comment>
<evidence type="ECO:0000256" key="8">
    <source>
        <dbReference type="ARBA" id="ARBA00022833"/>
    </source>
</evidence>
<dbReference type="InterPro" id="IPR041489">
    <property type="entry name" value="PDZ_6"/>
</dbReference>
<dbReference type="Pfam" id="PF02163">
    <property type="entry name" value="Peptidase_M50"/>
    <property type="match status" value="1"/>
</dbReference>
<organism evidence="16 17">
    <name type="scientific">Corynebacterium lactis RW2-5</name>
    <dbReference type="NCBI Taxonomy" id="1408189"/>
    <lineage>
        <taxon>Bacteria</taxon>
        <taxon>Bacillati</taxon>
        <taxon>Actinomycetota</taxon>
        <taxon>Actinomycetes</taxon>
        <taxon>Mycobacteriales</taxon>
        <taxon>Corynebacteriaceae</taxon>
        <taxon>Corynebacterium</taxon>
    </lineage>
</organism>
<dbReference type="RefSeq" id="WP_053411986.1">
    <property type="nucleotide sequence ID" value="NZ_CP006841.1"/>
</dbReference>
<evidence type="ECO:0000256" key="1">
    <source>
        <dbReference type="ARBA" id="ARBA00001947"/>
    </source>
</evidence>
<evidence type="ECO:0000256" key="10">
    <source>
        <dbReference type="ARBA" id="ARBA00023049"/>
    </source>
</evidence>
<evidence type="ECO:0000256" key="12">
    <source>
        <dbReference type="ARBA" id="ARBA00032214"/>
    </source>
</evidence>
<keyword evidence="11 14" id="KW-0472">Membrane</keyword>
<comment type="cofactor">
    <cofactor evidence="1">
        <name>Zn(2+)</name>
        <dbReference type="ChEBI" id="CHEBI:29105"/>
    </cofactor>
</comment>
<dbReference type="OrthoDB" id="9782003at2"/>
<evidence type="ECO:0000256" key="4">
    <source>
        <dbReference type="ARBA" id="ARBA00019897"/>
    </source>
</evidence>
<evidence type="ECO:0000313" key="16">
    <source>
        <dbReference type="EMBL" id="ALA67215.1"/>
    </source>
</evidence>
<evidence type="ECO:0000256" key="14">
    <source>
        <dbReference type="SAM" id="Phobius"/>
    </source>
</evidence>
<dbReference type="AlphaFoldDB" id="A0A0K2GZK2"/>
<keyword evidence="9 14" id="KW-1133">Transmembrane helix</keyword>
<sequence>MAFVLGVALFAIGIAITIALHEWGHLTAARLCGMRVRRYFVGFGPTIFSFKRRHAGAGGHLTEYGLKAIPFGGFCDIAGMTAQDPIRPEEEPHAMYTKAWWQRIVVLLGGVAMNLVVGLVLIYFIAVSWGLPNLNVDLTPRIASVQCVSTGMNSDGSAKPCTGAGPAERAGLRPGDVLTAVNGTPVKGYPEAVSLIGADTEGDIELTVDRAGESKTVSITPEHVEMKAEDGSVTSRPAVGIGFERPKGGIDTYDAATAVPGALVFTGQLFGAVWDGLLSIPSKVPGVVASIFGAQRDPASPMSVVGASRAGGELVEQSQWPNFFLLLANLNYFLALFNLVPLPPLDGGHIAVVIYERIRDRVRRLFGKPALGPADYTRLMPVTMAFTAVLLVFGVVVIAADVVNPIRLF</sequence>
<dbReference type="InterPro" id="IPR001478">
    <property type="entry name" value="PDZ"/>
</dbReference>
<dbReference type="SMART" id="SM00228">
    <property type="entry name" value="PDZ"/>
    <property type="match status" value="1"/>
</dbReference>
<evidence type="ECO:0000256" key="5">
    <source>
        <dbReference type="ARBA" id="ARBA00022670"/>
    </source>
</evidence>
<dbReference type="PANTHER" id="PTHR42837:SF2">
    <property type="entry name" value="MEMBRANE METALLOPROTEASE ARASP2, CHLOROPLASTIC-RELATED"/>
    <property type="match status" value="1"/>
</dbReference>
<dbReference type="GO" id="GO:0016020">
    <property type="term" value="C:membrane"/>
    <property type="evidence" value="ECO:0007669"/>
    <property type="project" value="UniProtKB-SubCell"/>
</dbReference>
<gene>
    <name evidence="16" type="ORF">CLAC_05240</name>
</gene>
<feature type="transmembrane region" description="Helical" evidence="14">
    <location>
        <begin position="379"/>
        <end position="403"/>
    </location>
</feature>
<dbReference type="EMBL" id="CP006841">
    <property type="protein sequence ID" value="ALA67215.1"/>
    <property type="molecule type" value="Genomic_DNA"/>
</dbReference>
<evidence type="ECO:0000256" key="3">
    <source>
        <dbReference type="ARBA" id="ARBA00007931"/>
    </source>
</evidence>
<keyword evidence="8" id="KW-0862">Zinc</keyword>
<reference evidence="16 17" key="1">
    <citation type="submission" date="2013-10" db="EMBL/GenBank/DDBJ databases">
        <title>Complete genome sequence of Corynebacterium lactis DSM 45799(T), isolated from raw cow milk.</title>
        <authorList>
            <person name="Ruckert C."/>
            <person name="Albersmeier A."/>
            <person name="Lipski A."/>
            <person name="Kalinowski J."/>
        </authorList>
    </citation>
    <scope>NUCLEOTIDE SEQUENCE [LARGE SCALE GENOMIC DNA]</scope>
    <source>
        <strain evidence="16 17">RW2-5</strain>
    </source>
</reference>